<dbReference type="SUPFAM" id="SSF50382">
    <property type="entry name" value="Agglutinin"/>
    <property type="match status" value="2"/>
</dbReference>
<dbReference type="EMBL" id="GBRH01267242">
    <property type="protein sequence ID" value="JAD30653.1"/>
    <property type="molecule type" value="Transcribed_RNA"/>
</dbReference>
<dbReference type="CDD" id="cd00257">
    <property type="entry name" value="beta-trefoil_FSCN-like"/>
    <property type="match status" value="1"/>
</dbReference>
<dbReference type="InterPro" id="IPR036242">
    <property type="entry name" value="Agglutinin_dom_sf"/>
</dbReference>
<dbReference type="Gene3D" id="2.80.10.50">
    <property type="match status" value="2"/>
</dbReference>
<reference evidence="2" key="1">
    <citation type="submission" date="2014-09" db="EMBL/GenBank/DDBJ databases">
        <authorList>
            <person name="Magalhaes I.L.F."/>
            <person name="Oliveira U."/>
            <person name="Santos F.R."/>
            <person name="Vidigal T.H.D.A."/>
            <person name="Brescovit A.D."/>
            <person name="Santos A.J."/>
        </authorList>
    </citation>
    <scope>NUCLEOTIDE SEQUENCE</scope>
    <source>
        <tissue evidence="2">Shoot tissue taken approximately 20 cm above the soil surface</tissue>
    </source>
</reference>
<feature type="domain" description="Agglutinin" evidence="1">
    <location>
        <begin position="3"/>
        <end position="148"/>
    </location>
</feature>
<reference evidence="2" key="2">
    <citation type="journal article" date="2015" name="Data Brief">
        <title>Shoot transcriptome of the giant reed, Arundo donax.</title>
        <authorList>
            <person name="Barrero R.A."/>
            <person name="Guerrero F.D."/>
            <person name="Moolhuijzen P."/>
            <person name="Goolsby J.A."/>
            <person name="Tidwell J."/>
            <person name="Bellgard S.E."/>
            <person name="Bellgard M.I."/>
        </authorList>
    </citation>
    <scope>NUCLEOTIDE SEQUENCE</scope>
    <source>
        <tissue evidence="2">Shoot tissue taken approximately 20 cm above the soil surface</tissue>
    </source>
</reference>
<dbReference type="Gene3D" id="2.170.15.10">
    <property type="entry name" value="Proaerolysin, chain A, domain 3"/>
    <property type="match status" value="1"/>
</dbReference>
<accession>A0A0A8YZ25</accession>
<dbReference type="PANTHER" id="PTHR39244:SF5">
    <property type="entry name" value="NATTERIN-3-LIKE"/>
    <property type="match status" value="1"/>
</dbReference>
<evidence type="ECO:0000313" key="2">
    <source>
        <dbReference type="EMBL" id="JAD30653.1"/>
    </source>
</evidence>
<dbReference type="SUPFAM" id="SSF56973">
    <property type="entry name" value="Aerolisin/ETX pore-forming domain"/>
    <property type="match status" value="1"/>
</dbReference>
<dbReference type="CDD" id="cd20216">
    <property type="entry name" value="PFM_HFR-2-like"/>
    <property type="match status" value="1"/>
</dbReference>
<protein>
    <recommendedName>
        <fullName evidence="1">Agglutinin domain-containing protein</fullName>
    </recommendedName>
</protein>
<sequence length="481" mass="53645">MLSSLPSCAAFQSKSNGKYLRYYVGDDEGAKNQLLDLSGDDVLNPYTRFHVEASSKHDGLVHIRCCYNNKYWVAQQGCPDEWWIAGGADEPEEDLSQQSCTLFQLKPVAEDPNTIRFHHAGLGKYSGIFSDSNNRADEGVQSCLHVGSEEQSEQFTLVILSQRLLPKYVCFKGENGRYLSGQLLNGRNQLLFSSQDIADPTTRHTSIANSNGTMVIKSDHFGLFWRNIHRSNLSAWIRAESSDPSNLHPDTLFQAFLLSNGGIGLLSIGNNRYCMRNRSPDVPDGLAAAEIAPSRPQVVLWCEEPVLSREIGDIEFRVSQARIYDERTLTLATASATNHTSSVMRVRFTMDFTVTATRGWSSSVMLRSPNVATTISSPTLTTDGRIVIPTGEVVTEQLSWGATTESRLPESVQRVVDMPAMTKVTVTYRARESKYDVPFSYRQVDKMIDGEEVTLQFYDGIYSGGNVHSVTFETKEEKIDQ</sequence>
<dbReference type="InterPro" id="IPR053237">
    <property type="entry name" value="Natterin_C"/>
</dbReference>
<dbReference type="SMART" id="SM00791">
    <property type="entry name" value="Agglutinin"/>
    <property type="match status" value="2"/>
</dbReference>
<dbReference type="InterPro" id="IPR008998">
    <property type="entry name" value="Agglutinin"/>
</dbReference>
<dbReference type="Pfam" id="PF07468">
    <property type="entry name" value="Agglutinin"/>
    <property type="match status" value="2"/>
</dbReference>
<name>A0A0A8YZ25_ARUDO</name>
<dbReference type="PANTHER" id="PTHR39244">
    <property type="entry name" value="NATTERIN-4"/>
    <property type="match status" value="1"/>
</dbReference>
<dbReference type="AlphaFoldDB" id="A0A0A8YZ25"/>
<proteinExistence type="predicted"/>
<organism evidence="2">
    <name type="scientific">Arundo donax</name>
    <name type="common">Giant reed</name>
    <name type="synonym">Donax arundinaceus</name>
    <dbReference type="NCBI Taxonomy" id="35708"/>
    <lineage>
        <taxon>Eukaryota</taxon>
        <taxon>Viridiplantae</taxon>
        <taxon>Streptophyta</taxon>
        <taxon>Embryophyta</taxon>
        <taxon>Tracheophyta</taxon>
        <taxon>Spermatophyta</taxon>
        <taxon>Magnoliopsida</taxon>
        <taxon>Liliopsida</taxon>
        <taxon>Poales</taxon>
        <taxon>Poaceae</taxon>
        <taxon>PACMAD clade</taxon>
        <taxon>Arundinoideae</taxon>
        <taxon>Arundineae</taxon>
        <taxon>Arundo</taxon>
    </lineage>
</organism>
<evidence type="ECO:0000259" key="1">
    <source>
        <dbReference type="SMART" id="SM00791"/>
    </source>
</evidence>
<feature type="domain" description="Agglutinin" evidence="1">
    <location>
        <begin position="163"/>
        <end position="304"/>
    </location>
</feature>